<organism evidence="1 2">
    <name type="scientific">Paratrimastix pyriformis</name>
    <dbReference type="NCBI Taxonomy" id="342808"/>
    <lineage>
        <taxon>Eukaryota</taxon>
        <taxon>Metamonada</taxon>
        <taxon>Preaxostyla</taxon>
        <taxon>Paratrimastigidae</taxon>
        <taxon>Paratrimastix</taxon>
    </lineage>
</organism>
<dbReference type="Proteomes" id="UP001141327">
    <property type="component" value="Unassembled WGS sequence"/>
</dbReference>
<reference evidence="1" key="1">
    <citation type="journal article" date="2022" name="bioRxiv">
        <title>Genomics of Preaxostyla Flagellates Illuminates Evolutionary Transitions and the Path Towards Mitochondrial Loss.</title>
        <authorList>
            <person name="Novak L.V.F."/>
            <person name="Treitli S.C."/>
            <person name="Pyrih J."/>
            <person name="Halakuc P."/>
            <person name="Pipaliya S.V."/>
            <person name="Vacek V."/>
            <person name="Brzon O."/>
            <person name="Soukal P."/>
            <person name="Eme L."/>
            <person name="Dacks J.B."/>
            <person name="Karnkowska A."/>
            <person name="Elias M."/>
            <person name="Hampl V."/>
        </authorList>
    </citation>
    <scope>NUCLEOTIDE SEQUENCE</scope>
    <source>
        <strain evidence="1">RCP-MX</strain>
    </source>
</reference>
<accession>A0ABQ8UE61</accession>
<sequence length="157" mass="17380">MPAFPRASSRPCPWGCQRAWWLVDLTVTRHENHAEAAARKAAHSEQLAAALAVATGQPCKVVPLVLALTGAIPVVKDGSLSDKIDKAPAHYQAEVRGRSRLHHLLHPRHPWTWWLVIIGAHEKVIVGIRFSMKPSRLYTPCTVLSGPSVTWVPQTRK</sequence>
<comment type="caution">
    <text evidence="1">The sequence shown here is derived from an EMBL/GenBank/DDBJ whole genome shotgun (WGS) entry which is preliminary data.</text>
</comment>
<evidence type="ECO:0000313" key="2">
    <source>
        <dbReference type="Proteomes" id="UP001141327"/>
    </source>
</evidence>
<dbReference type="EMBL" id="JAPMOS010000062">
    <property type="protein sequence ID" value="KAJ4456726.1"/>
    <property type="molecule type" value="Genomic_DNA"/>
</dbReference>
<gene>
    <name evidence="1" type="ORF">PAPYR_7936</name>
</gene>
<protein>
    <submittedName>
        <fullName evidence="1">Uncharacterized protein</fullName>
    </submittedName>
</protein>
<evidence type="ECO:0000313" key="1">
    <source>
        <dbReference type="EMBL" id="KAJ4456726.1"/>
    </source>
</evidence>
<proteinExistence type="predicted"/>
<name>A0ABQ8UE61_9EUKA</name>
<keyword evidence="2" id="KW-1185">Reference proteome</keyword>